<gene>
    <name evidence="1" type="ORF">F3Y22_tig00111398pilonHSYRG00487</name>
</gene>
<comment type="caution">
    <text evidence="1">The sequence shown here is derived from an EMBL/GenBank/DDBJ whole genome shotgun (WGS) entry which is preliminary data.</text>
</comment>
<dbReference type="EMBL" id="VEPZ02001330">
    <property type="protein sequence ID" value="KAE8679775.1"/>
    <property type="molecule type" value="Genomic_DNA"/>
</dbReference>
<dbReference type="AlphaFoldDB" id="A0A6A2YAU0"/>
<reference evidence="1" key="1">
    <citation type="submission" date="2019-09" db="EMBL/GenBank/DDBJ databases">
        <title>Draft genome information of white flower Hibiscus syriacus.</title>
        <authorList>
            <person name="Kim Y.-M."/>
        </authorList>
    </citation>
    <scope>NUCLEOTIDE SEQUENCE [LARGE SCALE GENOMIC DNA]</scope>
    <source>
        <strain evidence="1">YM2019G1</strain>
    </source>
</reference>
<accession>A0A6A2YAU0</accession>
<name>A0A6A2YAU0_HIBSY</name>
<evidence type="ECO:0000313" key="2">
    <source>
        <dbReference type="Proteomes" id="UP000436088"/>
    </source>
</evidence>
<organism evidence="1 2">
    <name type="scientific">Hibiscus syriacus</name>
    <name type="common">Rose of Sharon</name>
    <dbReference type="NCBI Taxonomy" id="106335"/>
    <lineage>
        <taxon>Eukaryota</taxon>
        <taxon>Viridiplantae</taxon>
        <taxon>Streptophyta</taxon>
        <taxon>Embryophyta</taxon>
        <taxon>Tracheophyta</taxon>
        <taxon>Spermatophyta</taxon>
        <taxon>Magnoliopsida</taxon>
        <taxon>eudicotyledons</taxon>
        <taxon>Gunneridae</taxon>
        <taxon>Pentapetalae</taxon>
        <taxon>rosids</taxon>
        <taxon>malvids</taxon>
        <taxon>Malvales</taxon>
        <taxon>Malvaceae</taxon>
        <taxon>Malvoideae</taxon>
        <taxon>Hibiscus</taxon>
    </lineage>
</organism>
<proteinExistence type="predicted"/>
<evidence type="ECO:0000313" key="1">
    <source>
        <dbReference type="EMBL" id="KAE8679775.1"/>
    </source>
</evidence>
<dbReference type="Gene3D" id="3.40.50.720">
    <property type="entry name" value="NAD(P)-binding Rossmann-like Domain"/>
    <property type="match status" value="1"/>
</dbReference>
<dbReference type="Proteomes" id="UP000436088">
    <property type="component" value="Unassembled WGS sequence"/>
</dbReference>
<sequence>MVTAENKQVELERYIEGAPRETDMAMKMRENRAESSQSPLKDLEWRKCWILIPRFQAGRFHFGTYWLGRVQLDPQHFTAEKDPTRRFYPSLLPSGTSCVNLLILEFDLLTKTEHSYGFSERIRMQGFLQSDYLHKFPQFLEHITENFKQGKIVR</sequence>
<keyword evidence="2" id="KW-1185">Reference proteome</keyword>
<protein>
    <submittedName>
        <fullName evidence="1">Uncharacterized protein</fullName>
    </submittedName>
</protein>